<keyword evidence="1" id="KW-0812">Transmembrane</keyword>
<sequence length="462" mass="51960">MQRDSQIIETVSKWQSTAVTIAVVLFFATLILTVLISLWLKTKFVITKAIAWIIAGIVSVLIYKLAPGILNEVFKRYVEDQQLVIDKDTQAMVIAYGIVPVALVIEIIISIIGFFVCLIIHAVTSSTRRMKGRGARVRSTVISLILSPVVALPASLAWVSFAPAKPGSSLSKFNNITPKLLTFFSGKASGATAAAMLPISEFIPKKDEYKTIFNKPEDQRSKEEQNKISELANSLSFIVNDDLIRKAALNNSKRFVDLEKIKTYSKQALKGAEATIRLKYPDFDTYEPEKQKEVMAQFMAVNAHVILRNKTDENREKEFKVYFDLARVVVPSFSTKAVDDISNWVASILNESEEFKEKVNAKVFGEQLLELAKLTDEQVEEQAFKLEPTDFKNAVQNLSNVQVNKIISKASEFLSPAQQTQVRNIYNRIKNGEITDAQIEEQINKYKDQINSELLSNFNFQG</sequence>
<feature type="transmembrane region" description="Helical" evidence="1">
    <location>
        <begin position="20"/>
        <end position="40"/>
    </location>
</feature>
<keyword evidence="3" id="KW-1185">Reference proteome</keyword>
<name>A0A449A319_9BACT</name>
<reference evidence="2 3" key="1">
    <citation type="submission" date="2019-01" db="EMBL/GenBank/DDBJ databases">
        <authorList>
            <consortium name="Pathogen Informatics"/>
        </authorList>
    </citation>
    <scope>NUCLEOTIDE SEQUENCE [LARGE SCALE GENOMIC DNA]</scope>
    <source>
        <strain evidence="2 3">NCTC10183</strain>
    </source>
</reference>
<feature type="transmembrane region" description="Helical" evidence="1">
    <location>
        <begin position="49"/>
        <end position="66"/>
    </location>
</feature>
<evidence type="ECO:0000313" key="3">
    <source>
        <dbReference type="Proteomes" id="UP000290568"/>
    </source>
</evidence>
<evidence type="ECO:0000256" key="1">
    <source>
        <dbReference type="SAM" id="Phobius"/>
    </source>
</evidence>
<dbReference type="EMBL" id="LR214950">
    <property type="protein sequence ID" value="VEU58645.1"/>
    <property type="molecule type" value="Genomic_DNA"/>
</dbReference>
<protein>
    <submittedName>
        <fullName evidence="2">Uncharacterized protein</fullName>
    </submittedName>
</protein>
<dbReference type="AlphaFoldDB" id="A0A449A319"/>
<feature type="transmembrane region" description="Helical" evidence="1">
    <location>
        <begin position="93"/>
        <end position="120"/>
    </location>
</feature>
<gene>
    <name evidence="2" type="ORF">NCTC10183_00413</name>
</gene>
<keyword evidence="1" id="KW-1133">Transmembrane helix</keyword>
<evidence type="ECO:0000313" key="2">
    <source>
        <dbReference type="EMBL" id="VEU58645.1"/>
    </source>
</evidence>
<dbReference type="Proteomes" id="UP000290568">
    <property type="component" value="Chromosome"/>
</dbReference>
<feature type="transmembrane region" description="Helical" evidence="1">
    <location>
        <begin position="141"/>
        <end position="161"/>
    </location>
</feature>
<keyword evidence="1" id="KW-0472">Membrane</keyword>
<dbReference type="STRING" id="29556.VO56_02650"/>
<accession>A0A449A319</accession>
<organism evidence="2 3">
    <name type="scientific">Mycoplasmopsis gallinacea</name>
    <dbReference type="NCBI Taxonomy" id="29556"/>
    <lineage>
        <taxon>Bacteria</taxon>
        <taxon>Bacillati</taxon>
        <taxon>Mycoplasmatota</taxon>
        <taxon>Mycoplasmoidales</taxon>
        <taxon>Metamycoplasmataceae</taxon>
        <taxon>Mycoplasmopsis</taxon>
    </lineage>
</organism>
<proteinExistence type="predicted"/>
<dbReference type="RefSeq" id="WP_129620287.1">
    <property type="nucleotide sequence ID" value="NZ_LR214950.1"/>
</dbReference>